<comment type="caution">
    <text evidence="2">The sequence shown here is derived from an EMBL/GenBank/DDBJ whole genome shotgun (WGS) entry which is preliminary data.</text>
</comment>
<proteinExistence type="predicted"/>
<dbReference type="EMBL" id="AGNL01022921">
    <property type="protein sequence ID" value="EJK59427.1"/>
    <property type="molecule type" value="Genomic_DNA"/>
</dbReference>
<evidence type="ECO:0000256" key="1">
    <source>
        <dbReference type="SAM" id="SignalP"/>
    </source>
</evidence>
<evidence type="ECO:0008006" key="4">
    <source>
        <dbReference type="Google" id="ProtNLM"/>
    </source>
</evidence>
<accession>K0SLR3</accession>
<evidence type="ECO:0000313" key="3">
    <source>
        <dbReference type="Proteomes" id="UP000266841"/>
    </source>
</evidence>
<organism evidence="2 3">
    <name type="scientific">Thalassiosira oceanica</name>
    <name type="common">Marine diatom</name>
    <dbReference type="NCBI Taxonomy" id="159749"/>
    <lineage>
        <taxon>Eukaryota</taxon>
        <taxon>Sar</taxon>
        <taxon>Stramenopiles</taxon>
        <taxon>Ochrophyta</taxon>
        <taxon>Bacillariophyta</taxon>
        <taxon>Coscinodiscophyceae</taxon>
        <taxon>Thalassiosirophycidae</taxon>
        <taxon>Thalassiosirales</taxon>
        <taxon>Thalassiosiraceae</taxon>
        <taxon>Thalassiosira</taxon>
    </lineage>
</organism>
<feature type="signal peptide" evidence="1">
    <location>
        <begin position="1"/>
        <end position="18"/>
    </location>
</feature>
<sequence length="273" mass="31113">MNIRSLFNVLALVASSTAATMKKAGRLTYMPVWNEGTPIQEAFPNTIERTTLVTRGNKKISQTYHLIVIDGSEKLETLVGPFVDQLQDYFEAAGINGRERFGKIMKDVLVGKAWQYYKKLINDPNSNDVGNANRTNAQHDRSLKDLWTKIMDETWLGDASLQALRKLGLRDFKSKPNQPKCDLFVDQECRKQSLRDYCQERMHFQGNPMGEAEKIAELKLIVPEDLWVKAKKIEDIDNMPEAMDVCETLDLEYKNEYDAAMKQAAKKKDNGNG</sequence>
<keyword evidence="1" id="KW-0732">Signal</keyword>
<keyword evidence="3" id="KW-1185">Reference proteome</keyword>
<reference evidence="2 3" key="1">
    <citation type="journal article" date="2012" name="Genome Biol.">
        <title>Genome and low-iron response of an oceanic diatom adapted to chronic iron limitation.</title>
        <authorList>
            <person name="Lommer M."/>
            <person name="Specht M."/>
            <person name="Roy A.S."/>
            <person name="Kraemer L."/>
            <person name="Andreson R."/>
            <person name="Gutowska M.A."/>
            <person name="Wolf J."/>
            <person name="Bergner S.V."/>
            <person name="Schilhabel M.B."/>
            <person name="Klostermeier U.C."/>
            <person name="Beiko R.G."/>
            <person name="Rosenstiel P."/>
            <person name="Hippler M."/>
            <person name="Laroche J."/>
        </authorList>
    </citation>
    <scope>NUCLEOTIDE SEQUENCE [LARGE SCALE GENOMIC DNA]</scope>
    <source>
        <strain evidence="2 3">CCMP1005</strain>
    </source>
</reference>
<dbReference type="Proteomes" id="UP000266841">
    <property type="component" value="Unassembled WGS sequence"/>
</dbReference>
<evidence type="ECO:0000313" key="2">
    <source>
        <dbReference type="EMBL" id="EJK59427.1"/>
    </source>
</evidence>
<protein>
    <recommendedName>
        <fullName evidence="4">RxLR effector protein</fullName>
    </recommendedName>
</protein>
<name>K0SLR3_THAOC</name>
<feature type="non-terminal residue" evidence="2">
    <location>
        <position position="273"/>
    </location>
</feature>
<feature type="chain" id="PRO_5003841250" description="RxLR effector protein" evidence="1">
    <location>
        <begin position="19"/>
        <end position="273"/>
    </location>
</feature>
<dbReference type="AlphaFoldDB" id="K0SLR3"/>
<gene>
    <name evidence="2" type="ORF">THAOC_20357</name>
</gene>